<dbReference type="Proteomes" id="UP000298390">
    <property type="component" value="Unassembled WGS sequence"/>
</dbReference>
<reference evidence="2 3" key="1">
    <citation type="submission" date="2019-01" db="EMBL/GenBank/DDBJ databases">
        <title>Genome sequencing of the rare red list fungi Fomitopsis rosea.</title>
        <authorList>
            <person name="Buettner E."/>
            <person name="Kellner H."/>
        </authorList>
    </citation>
    <scope>NUCLEOTIDE SEQUENCE [LARGE SCALE GENOMIC DNA]</scope>
    <source>
        <strain evidence="2 3">DSM 105464</strain>
    </source>
</reference>
<comment type="caution">
    <text evidence="2">The sequence shown here is derived from an EMBL/GenBank/DDBJ whole genome shotgun (WGS) entry which is preliminary data.</text>
</comment>
<evidence type="ECO:0000313" key="2">
    <source>
        <dbReference type="EMBL" id="TFY58629.1"/>
    </source>
</evidence>
<evidence type="ECO:0000313" key="3">
    <source>
        <dbReference type="Proteomes" id="UP000298390"/>
    </source>
</evidence>
<accession>A0A4Y9YCQ0</accession>
<feature type="compositionally biased region" description="Pro residues" evidence="1">
    <location>
        <begin position="105"/>
        <end position="120"/>
    </location>
</feature>
<evidence type="ECO:0000256" key="1">
    <source>
        <dbReference type="SAM" id="MobiDB-lite"/>
    </source>
</evidence>
<organism evidence="2 3">
    <name type="scientific">Rhodofomes roseus</name>
    <dbReference type="NCBI Taxonomy" id="34475"/>
    <lineage>
        <taxon>Eukaryota</taxon>
        <taxon>Fungi</taxon>
        <taxon>Dikarya</taxon>
        <taxon>Basidiomycota</taxon>
        <taxon>Agaricomycotina</taxon>
        <taxon>Agaricomycetes</taxon>
        <taxon>Polyporales</taxon>
        <taxon>Rhodofomes</taxon>
    </lineage>
</organism>
<protein>
    <submittedName>
        <fullName evidence="2">Uncharacterized protein</fullName>
    </submittedName>
</protein>
<name>A0A4Y9YCQ0_9APHY</name>
<proteinExistence type="predicted"/>
<sequence>MAATAIQIPRLTIPAAGPSTIGIYPTSPLAQFPPPVPVLRTPLRERCGFTAELSLTIKTSFGQQQACSGSWSPKGHIQPHRSHLPRRRKAQIKRIVFYDDEPEQTQPPAPAPGAFVPPPKPADEPCLQEAVPGLFVAFKTESTHPHEASYTHIIDVCYPLPGYDAGATEQAYQPEGRVHRLRLVLPEASKEALVRAGLALTEAQLRAARDFLAQALPYGSAAQQSVATRPAADKQATRVLISTPPMRPTDAMSIVGCYLAFASRKSVDTALRCIDDEPEFLSVWKGEVSEDEVARVERVARMWSWLSGIRR</sequence>
<feature type="region of interest" description="Disordered" evidence="1">
    <location>
        <begin position="101"/>
        <end position="120"/>
    </location>
</feature>
<dbReference type="AlphaFoldDB" id="A0A4Y9YCQ0"/>
<gene>
    <name evidence="2" type="ORF">EVJ58_g6301</name>
</gene>
<dbReference type="EMBL" id="SEKV01000349">
    <property type="protein sequence ID" value="TFY58629.1"/>
    <property type="molecule type" value="Genomic_DNA"/>
</dbReference>